<keyword evidence="2" id="KW-0732">Signal</keyword>
<organism evidence="3 4">
    <name type="scientific">Ignelater luminosus</name>
    <name type="common">Cucubano</name>
    <name type="synonym">Pyrophorus luminosus</name>
    <dbReference type="NCBI Taxonomy" id="2038154"/>
    <lineage>
        <taxon>Eukaryota</taxon>
        <taxon>Metazoa</taxon>
        <taxon>Ecdysozoa</taxon>
        <taxon>Arthropoda</taxon>
        <taxon>Hexapoda</taxon>
        <taxon>Insecta</taxon>
        <taxon>Pterygota</taxon>
        <taxon>Neoptera</taxon>
        <taxon>Endopterygota</taxon>
        <taxon>Coleoptera</taxon>
        <taxon>Polyphaga</taxon>
        <taxon>Elateriformia</taxon>
        <taxon>Elateroidea</taxon>
        <taxon>Elateridae</taxon>
        <taxon>Agrypninae</taxon>
        <taxon>Pyrophorini</taxon>
        <taxon>Ignelater</taxon>
    </lineage>
</organism>
<name>A0A8K0CDR7_IGNLU</name>
<feature type="chain" id="PRO_5035450450" evidence="2">
    <location>
        <begin position="22"/>
        <end position="268"/>
    </location>
</feature>
<keyword evidence="1" id="KW-0812">Transmembrane</keyword>
<keyword evidence="4" id="KW-1185">Reference proteome</keyword>
<dbReference type="Proteomes" id="UP000801492">
    <property type="component" value="Unassembled WGS sequence"/>
</dbReference>
<gene>
    <name evidence="3" type="ORF">ILUMI_23872</name>
</gene>
<dbReference type="OrthoDB" id="8192800at2759"/>
<accession>A0A8K0CDR7</accession>
<sequence length="268" mass="29844">MTLHWWMHWFWITYQLYVCCCDPITSPMHSLSLELQETTNNPIINNSSVKSVGSSSYIPPITAASANGYPNATAVIPSKLHKSLKKHELYANLTNKSSITTEHPLVKETTVIDQNVTDVGLNITDNQTFVNTSFNAINRAENLSYISEENSMNQTIVVNSERIGVENQENIKGSLTAAGITGITLGCVSIIGIICAVSFVMYRNYGFNRPQVLNDRCSNPDSSGYIDDSTVRENSEEMYSLDNDSFLNSLEAMTIQNLWTDTVKHTKL</sequence>
<evidence type="ECO:0000256" key="2">
    <source>
        <dbReference type="SAM" id="SignalP"/>
    </source>
</evidence>
<evidence type="ECO:0000313" key="3">
    <source>
        <dbReference type="EMBL" id="KAF2882307.1"/>
    </source>
</evidence>
<dbReference type="AlphaFoldDB" id="A0A8K0CDR7"/>
<keyword evidence="1" id="KW-1133">Transmembrane helix</keyword>
<evidence type="ECO:0000256" key="1">
    <source>
        <dbReference type="SAM" id="Phobius"/>
    </source>
</evidence>
<comment type="caution">
    <text evidence="3">The sequence shown here is derived from an EMBL/GenBank/DDBJ whole genome shotgun (WGS) entry which is preliminary data.</text>
</comment>
<reference evidence="3" key="1">
    <citation type="submission" date="2019-08" db="EMBL/GenBank/DDBJ databases">
        <title>The genome of the North American firefly Photinus pyralis.</title>
        <authorList>
            <consortium name="Photinus pyralis genome working group"/>
            <person name="Fallon T.R."/>
            <person name="Sander Lower S.E."/>
            <person name="Weng J.-K."/>
        </authorList>
    </citation>
    <scope>NUCLEOTIDE SEQUENCE</scope>
    <source>
        <strain evidence="3">TRF0915ILg1</strain>
        <tissue evidence="3">Whole body</tissue>
    </source>
</reference>
<dbReference type="EMBL" id="VTPC01090630">
    <property type="protein sequence ID" value="KAF2882307.1"/>
    <property type="molecule type" value="Genomic_DNA"/>
</dbReference>
<evidence type="ECO:0000313" key="4">
    <source>
        <dbReference type="Proteomes" id="UP000801492"/>
    </source>
</evidence>
<feature type="signal peptide" evidence="2">
    <location>
        <begin position="1"/>
        <end position="21"/>
    </location>
</feature>
<protein>
    <submittedName>
        <fullName evidence="3">Uncharacterized protein</fullName>
    </submittedName>
</protein>
<feature type="transmembrane region" description="Helical" evidence="1">
    <location>
        <begin position="177"/>
        <end position="202"/>
    </location>
</feature>
<keyword evidence="1" id="KW-0472">Membrane</keyword>
<proteinExistence type="predicted"/>